<evidence type="ECO:0008006" key="5">
    <source>
        <dbReference type="Google" id="ProtNLM"/>
    </source>
</evidence>
<keyword evidence="4" id="KW-1185">Reference proteome</keyword>
<dbReference type="EMBL" id="BSEL01000005">
    <property type="protein sequence ID" value="GLJ68300.1"/>
    <property type="molecule type" value="Genomic_DNA"/>
</dbReference>
<dbReference type="Proteomes" id="UP001142292">
    <property type="component" value="Unassembled WGS sequence"/>
</dbReference>
<evidence type="ECO:0000313" key="4">
    <source>
        <dbReference type="Proteomes" id="UP001142292"/>
    </source>
</evidence>
<evidence type="ECO:0000313" key="3">
    <source>
        <dbReference type="EMBL" id="GLJ68300.1"/>
    </source>
</evidence>
<reference evidence="3" key="2">
    <citation type="submission" date="2023-01" db="EMBL/GenBank/DDBJ databases">
        <authorList>
            <person name="Sun Q."/>
            <person name="Evtushenko L."/>
        </authorList>
    </citation>
    <scope>NUCLEOTIDE SEQUENCE</scope>
    <source>
        <strain evidence="3">VKM Ac-1246</strain>
    </source>
</reference>
<sequence length="415" mass="43234">MEHSPKGREIEPLTGDAEVIITRGERIEELGIQMSEAADVLEEIANSELADGQMQGKAVAELQDKIGSSYTTLREASELYTPVGPLIAAYGDSLGQIQAKMNPLVDSCTDKWAAYEALPEGQEEDDAEGQAKEAAYDEWRDDASAWDAHYDTWDEAYELAVSGIGEEMAGSIKDGFWEIFGFLINILEAIAMVFMIAGLFLGGVVAIIGFALGAAVLLGKIVQASAGKCDVTDVLLAVLAVLPFGKIGQIGKAWAGLGKSAATGGKAVGAAGRAGYRNFALKRAVPLVAPANPVTYGSKIKVAISISTGAKEVPRTRAAWLANPIKAPKDIGVGLFSGIDVATGKALYGTLATAGTGLGPKVAAGVDVVGGLGKWMGEWYGTASTSEALHERRLGDQESAQASVPDVESTVTGGR</sequence>
<keyword evidence="2" id="KW-0812">Transmembrane</keyword>
<reference evidence="3" key="1">
    <citation type="journal article" date="2014" name="Int. J. Syst. Evol. Microbiol.">
        <title>Complete genome of a new Firmicutes species belonging to the dominant human colonic microbiota ('Ruminococcus bicirculans') reveals two chromosomes and a selective capacity to utilize plant glucans.</title>
        <authorList>
            <consortium name="NISC Comparative Sequencing Program"/>
            <person name="Wegmann U."/>
            <person name="Louis P."/>
            <person name="Goesmann A."/>
            <person name="Henrissat B."/>
            <person name="Duncan S.H."/>
            <person name="Flint H.J."/>
        </authorList>
    </citation>
    <scope>NUCLEOTIDE SEQUENCE</scope>
    <source>
        <strain evidence="3">VKM Ac-1246</strain>
    </source>
</reference>
<accession>A0ABQ5SW87</accession>
<dbReference type="RefSeq" id="WP_189120710.1">
    <property type="nucleotide sequence ID" value="NZ_BMRK01000028.1"/>
</dbReference>
<evidence type="ECO:0000256" key="2">
    <source>
        <dbReference type="SAM" id="Phobius"/>
    </source>
</evidence>
<feature type="region of interest" description="Disordered" evidence="1">
    <location>
        <begin position="395"/>
        <end position="415"/>
    </location>
</feature>
<comment type="caution">
    <text evidence="3">The sequence shown here is derived from an EMBL/GenBank/DDBJ whole genome shotgun (WGS) entry which is preliminary data.</text>
</comment>
<proteinExistence type="predicted"/>
<evidence type="ECO:0000256" key="1">
    <source>
        <dbReference type="SAM" id="MobiDB-lite"/>
    </source>
</evidence>
<feature type="transmembrane region" description="Helical" evidence="2">
    <location>
        <begin position="189"/>
        <end position="218"/>
    </location>
</feature>
<organism evidence="3 4">
    <name type="scientific">Nocardioides luteus</name>
    <dbReference type="NCBI Taxonomy" id="1844"/>
    <lineage>
        <taxon>Bacteria</taxon>
        <taxon>Bacillati</taxon>
        <taxon>Actinomycetota</taxon>
        <taxon>Actinomycetes</taxon>
        <taxon>Propionibacteriales</taxon>
        <taxon>Nocardioidaceae</taxon>
        <taxon>Nocardioides</taxon>
    </lineage>
</organism>
<gene>
    <name evidence="3" type="ORF">GCM10017579_23360</name>
</gene>
<keyword evidence="2" id="KW-0472">Membrane</keyword>
<name>A0ABQ5SW87_9ACTN</name>
<keyword evidence="2" id="KW-1133">Transmembrane helix</keyword>
<protein>
    <recommendedName>
        <fullName evidence="5">WXG100 family type VII secretion target</fullName>
    </recommendedName>
</protein>